<dbReference type="GeneID" id="27311987"/>
<name>A0A0D1XQD9_9PEZI</name>
<dbReference type="VEuPathDB" id="FungiDB:PV09_04014"/>
<gene>
    <name evidence="2" type="ORF">PV09_04014</name>
</gene>
<proteinExistence type="predicted"/>
<reference evidence="2 3" key="1">
    <citation type="submission" date="2015-01" db="EMBL/GenBank/DDBJ databases">
        <title>The Genome Sequence of Ochroconis gallopava CBS43764.</title>
        <authorList>
            <consortium name="The Broad Institute Genomics Platform"/>
            <person name="Cuomo C."/>
            <person name="de Hoog S."/>
            <person name="Gorbushina A."/>
            <person name="Stielow B."/>
            <person name="Teixiera M."/>
            <person name="Abouelleil A."/>
            <person name="Chapman S.B."/>
            <person name="Priest M."/>
            <person name="Young S.K."/>
            <person name="Wortman J."/>
            <person name="Nusbaum C."/>
            <person name="Birren B."/>
        </authorList>
    </citation>
    <scope>NUCLEOTIDE SEQUENCE [LARGE SCALE GENOMIC DNA]</scope>
    <source>
        <strain evidence="2 3">CBS 43764</strain>
    </source>
</reference>
<sequence>MCVLYGTRYTQCGDHTEIERVNYCKHADRKTWTCPYNHQIIAKSDRICPKHNRSLSDSVHNLFHKMEFYSDETYTPTPGASVTGGSTPISEASDKSMDAMEM</sequence>
<evidence type="ECO:0000313" key="2">
    <source>
        <dbReference type="EMBL" id="KIW04831.1"/>
    </source>
</evidence>
<keyword evidence="3" id="KW-1185">Reference proteome</keyword>
<accession>A0A0D1XQD9</accession>
<dbReference type="InParanoid" id="A0A0D1XQD9"/>
<dbReference type="HOGENOM" id="CLU_2279623_0_0_1"/>
<feature type="region of interest" description="Disordered" evidence="1">
    <location>
        <begin position="77"/>
        <end position="102"/>
    </location>
</feature>
<feature type="compositionally biased region" description="Basic and acidic residues" evidence="1">
    <location>
        <begin position="92"/>
        <end position="102"/>
    </location>
</feature>
<evidence type="ECO:0000256" key="1">
    <source>
        <dbReference type="SAM" id="MobiDB-lite"/>
    </source>
</evidence>
<dbReference type="RefSeq" id="XP_016214700.1">
    <property type="nucleotide sequence ID" value="XM_016357296.1"/>
</dbReference>
<feature type="compositionally biased region" description="Polar residues" evidence="1">
    <location>
        <begin position="77"/>
        <end position="90"/>
    </location>
</feature>
<organism evidence="2 3">
    <name type="scientific">Verruconis gallopava</name>
    <dbReference type="NCBI Taxonomy" id="253628"/>
    <lineage>
        <taxon>Eukaryota</taxon>
        <taxon>Fungi</taxon>
        <taxon>Dikarya</taxon>
        <taxon>Ascomycota</taxon>
        <taxon>Pezizomycotina</taxon>
        <taxon>Dothideomycetes</taxon>
        <taxon>Pleosporomycetidae</taxon>
        <taxon>Venturiales</taxon>
        <taxon>Sympoventuriaceae</taxon>
        <taxon>Verruconis</taxon>
    </lineage>
</organism>
<protein>
    <submittedName>
        <fullName evidence="2">Uncharacterized protein</fullName>
    </submittedName>
</protein>
<dbReference type="AlphaFoldDB" id="A0A0D1XQD9"/>
<dbReference type="Proteomes" id="UP000053259">
    <property type="component" value="Unassembled WGS sequence"/>
</dbReference>
<evidence type="ECO:0000313" key="3">
    <source>
        <dbReference type="Proteomes" id="UP000053259"/>
    </source>
</evidence>
<dbReference type="EMBL" id="KN847539">
    <property type="protein sequence ID" value="KIW04831.1"/>
    <property type="molecule type" value="Genomic_DNA"/>
</dbReference>